<evidence type="ECO:0000256" key="1">
    <source>
        <dbReference type="SAM" id="MobiDB-lite"/>
    </source>
</evidence>
<dbReference type="CDD" id="cd12087">
    <property type="entry name" value="TM_EGFR-like"/>
    <property type="match status" value="1"/>
</dbReference>
<feature type="region of interest" description="Disordered" evidence="1">
    <location>
        <begin position="72"/>
        <end position="94"/>
    </location>
</feature>
<dbReference type="EMBL" id="CAVMBE010000030">
    <property type="protein sequence ID" value="CAK4024544.1"/>
    <property type="molecule type" value="Genomic_DNA"/>
</dbReference>
<keyword evidence="4" id="KW-1185">Reference proteome</keyword>
<accession>A0AAI8YZM7</accession>
<dbReference type="Proteomes" id="UP001296104">
    <property type="component" value="Unassembled WGS sequence"/>
</dbReference>
<keyword evidence="2" id="KW-0472">Membrane</keyword>
<proteinExistence type="predicted"/>
<keyword evidence="2" id="KW-0812">Transmembrane</keyword>
<evidence type="ECO:0000256" key="2">
    <source>
        <dbReference type="SAM" id="Phobius"/>
    </source>
</evidence>
<evidence type="ECO:0000313" key="4">
    <source>
        <dbReference type="Proteomes" id="UP001296104"/>
    </source>
</evidence>
<sequence length="153" mass="15672">MYMPAASGFSSTTAAATTTTPLISYGITPQTTDHSSLAAAISGGIVGGCAVLAALVFGIFYWRRWRCPSVAPSPQDTTAYKERETNGGGGGAAAPKFYPSTSSCSTALPSLHVSGNGEQVYHELPGSATEAELDGSPRFVPVLSDHNGKSDAV</sequence>
<feature type="transmembrane region" description="Helical" evidence="2">
    <location>
        <begin position="40"/>
        <end position="62"/>
    </location>
</feature>
<feature type="region of interest" description="Disordered" evidence="1">
    <location>
        <begin position="132"/>
        <end position="153"/>
    </location>
</feature>
<organism evidence="3 4">
    <name type="scientific">Lecanosticta acicola</name>
    <dbReference type="NCBI Taxonomy" id="111012"/>
    <lineage>
        <taxon>Eukaryota</taxon>
        <taxon>Fungi</taxon>
        <taxon>Dikarya</taxon>
        <taxon>Ascomycota</taxon>
        <taxon>Pezizomycotina</taxon>
        <taxon>Dothideomycetes</taxon>
        <taxon>Dothideomycetidae</taxon>
        <taxon>Mycosphaerellales</taxon>
        <taxon>Mycosphaerellaceae</taxon>
        <taxon>Lecanosticta</taxon>
    </lineage>
</organism>
<protein>
    <submittedName>
        <fullName evidence="3">Uncharacterized protein</fullName>
    </submittedName>
</protein>
<evidence type="ECO:0000313" key="3">
    <source>
        <dbReference type="EMBL" id="CAK4024544.1"/>
    </source>
</evidence>
<dbReference type="AlphaFoldDB" id="A0AAI8YZM7"/>
<gene>
    <name evidence="3" type="ORF">LECACI_7A004923</name>
</gene>
<keyword evidence="2" id="KW-1133">Transmembrane helix</keyword>
<comment type="caution">
    <text evidence="3">The sequence shown here is derived from an EMBL/GenBank/DDBJ whole genome shotgun (WGS) entry which is preliminary data.</text>
</comment>
<reference evidence="3" key="1">
    <citation type="submission" date="2023-11" db="EMBL/GenBank/DDBJ databases">
        <authorList>
            <person name="Alioto T."/>
            <person name="Alioto T."/>
            <person name="Gomez Garrido J."/>
        </authorList>
    </citation>
    <scope>NUCLEOTIDE SEQUENCE</scope>
</reference>
<name>A0AAI8YZM7_9PEZI</name>